<feature type="domain" description="Pyruvate phosphate dikinase AMP/ATP-binding" evidence="3">
    <location>
        <begin position="259"/>
        <end position="309"/>
    </location>
</feature>
<evidence type="ECO:0000313" key="5">
    <source>
        <dbReference type="Proteomes" id="UP001623384"/>
    </source>
</evidence>
<feature type="domain" description="PEP-utilising enzyme mobile" evidence="2">
    <location>
        <begin position="828"/>
        <end position="898"/>
    </location>
</feature>
<dbReference type="InterPro" id="IPR051549">
    <property type="entry name" value="PEP_Utilizing_Enz"/>
</dbReference>
<dbReference type="Gene3D" id="3.30.1490.20">
    <property type="entry name" value="ATP-grasp fold, A domain"/>
    <property type="match status" value="1"/>
</dbReference>
<evidence type="ECO:0000259" key="2">
    <source>
        <dbReference type="Pfam" id="PF00391"/>
    </source>
</evidence>
<organism evidence="4 5">
    <name type="scientific">Pseudarthrobacter quantipunctorum</name>
    <dbReference type="NCBI Taxonomy" id="3128980"/>
    <lineage>
        <taxon>Bacteria</taxon>
        <taxon>Bacillati</taxon>
        <taxon>Actinomycetota</taxon>
        <taxon>Actinomycetes</taxon>
        <taxon>Micrococcales</taxon>
        <taxon>Micrococcaceae</taxon>
        <taxon>Pseudarthrobacter</taxon>
    </lineage>
</organism>
<protein>
    <submittedName>
        <fullName evidence="4">PEP/pyruvate-binding domain-containing protein</fullName>
    </submittedName>
</protein>
<dbReference type="Gene3D" id="3.50.30.10">
    <property type="entry name" value="Phosphohistidine domain"/>
    <property type="match status" value="1"/>
</dbReference>
<feature type="region of interest" description="Disordered" evidence="1">
    <location>
        <begin position="72"/>
        <end position="93"/>
    </location>
</feature>
<dbReference type="Pfam" id="PF00391">
    <property type="entry name" value="PEP-utilizers"/>
    <property type="match status" value="1"/>
</dbReference>
<dbReference type="Gene3D" id="3.30.470.20">
    <property type="entry name" value="ATP-grasp fold, B domain"/>
    <property type="match status" value="2"/>
</dbReference>
<dbReference type="InterPro" id="IPR013815">
    <property type="entry name" value="ATP_grasp_subdomain_1"/>
</dbReference>
<dbReference type="SUPFAM" id="SSF52009">
    <property type="entry name" value="Phosphohistidine domain"/>
    <property type="match status" value="1"/>
</dbReference>
<evidence type="ECO:0000313" key="4">
    <source>
        <dbReference type="EMBL" id="WXK92170.1"/>
    </source>
</evidence>
<dbReference type="RefSeq" id="WP_406633657.1">
    <property type="nucleotide sequence ID" value="NZ_CP148033.1"/>
</dbReference>
<dbReference type="Proteomes" id="UP001623384">
    <property type="component" value="Chromosome"/>
</dbReference>
<accession>A0ABZ2R4K4</accession>
<evidence type="ECO:0000259" key="3">
    <source>
        <dbReference type="Pfam" id="PF01326"/>
    </source>
</evidence>
<reference evidence="4 5" key="1">
    <citation type="submission" date="2024-03" db="EMBL/GenBank/DDBJ databases">
        <title>Rhodococcus navarretei sp. nov. and Pseudarthrobacter quantumdoti sp. nov., two new species with the ability to biosynthesize Quantum Dots isolated from soil samples at Union Glacier, Antarctica.</title>
        <authorList>
            <person name="Vargas M."/>
        </authorList>
    </citation>
    <scope>NUCLEOTIDE SEQUENCE [LARGE SCALE GENOMIC DNA]</scope>
    <source>
        <strain evidence="4 5">RC-2-3</strain>
    </source>
</reference>
<dbReference type="EMBL" id="CP148033">
    <property type="protein sequence ID" value="WXK92170.1"/>
    <property type="molecule type" value="Genomic_DNA"/>
</dbReference>
<feature type="domain" description="Pyruvate phosphate dikinase AMP/ATP-binding" evidence="3">
    <location>
        <begin position="26"/>
        <end position="255"/>
    </location>
</feature>
<name>A0ABZ2R4K4_9MICC</name>
<dbReference type="PANTHER" id="PTHR43615">
    <property type="entry name" value="PHOSPHOENOLPYRUVATE SYNTHASE-RELATED"/>
    <property type="match status" value="1"/>
</dbReference>
<dbReference type="Pfam" id="PF01326">
    <property type="entry name" value="PPDK_N"/>
    <property type="match status" value="2"/>
</dbReference>
<dbReference type="InterPro" id="IPR002192">
    <property type="entry name" value="PPDK_AMP/ATP-bd"/>
</dbReference>
<feature type="compositionally biased region" description="Low complexity" evidence="1">
    <location>
        <begin position="72"/>
        <end position="82"/>
    </location>
</feature>
<proteinExistence type="predicted"/>
<dbReference type="PANTHER" id="PTHR43615:SF1">
    <property type="entry name" value="PPDK_N DOMAIN-CONTAINING PROTEIN"/>
    <property type="match status" value="1"/>
</dbReference>
<dbReference type="InterPro" id="IPR036637">
    <property type="entry name" value="Phosphohistidine_dom_sf"/>
</dbReference>
<dbReference type="SUPFAM" id="SSF56059">
    <property type="entry name" value="Glutathione synthetase ATP-binding domain-like"/>
    <property type="match status" value="1"/>
</dbReference>
<evidence type="ECO:0000256" key="1">
    <source>
        <dbReference type="SAM" id="MobiDB-lite"/>
    </source>
</evidence>
<feature type="region of interest" description="Disordered" evidence="1">
    <location>
        <begin position="421"/>
        <end position="445"/>
    </location>
</feature>
<keyword evidence="5" id="KW-1185">Reference proteome</keyword>
<gene>
    <name evidence="4" type="ORF">WHH00_13915</name>
</gene>
<sequence>MASGSTGAGADLVVDLSRLASASLAAAGGKALNLGRLVAAGFQVPPGFCLTTAAYRKAAPTGLDTIAARLDGVGSEGTETSDGGSGLEDDDRDGLARQAREAVLAAPVPPDVEAAIREAYAAMGGGPVAVRSSATAEDLPFASFAGQQDSFMDVVGADAVVQAVRRCWASLWTDRAVAYRTTNGISHREVGLAVVIQRMVDAATAGVLFTANPVTGTRTQTVIDASAGPGQQVVSGAVNPDHFVVETASGRILQQPQDTPPSLADAQLRELTSLGDDAQRLFGAPQDVEWVVDGAGKAWLTQSRPITTLYPLPEDDPFTGQAGTDGTASAIAGTDARVYLCGTLMQGLTRPITPMGLHVLALMRGNNNGPWKTVNPGLRMYVDLTPILRNKSGRDLMARMLPLADGRSAAILPALLEDPRFSAARPPRRKSKANTAPARTQAKGAQGTQSLGVFLGIIPGMVRALLWPDRELRRARRYQDRLAARLALPLPATAARRLQHTEDILATSINGLIQATLPAPSVGYLMLAVARRLLRGIAEPRELEAVLRGLPRNVTTIMDLELWHLAVSLGADPESRRAFTELTPGELADRYRAGTLPAPAQSGIQEFLSQYGHRAVAEIDLGMPRWSEKPEHILGMIANYLRVEDPEQAPDRQFTRAAEHAETRISELVERAGAKSRLRGRLVALCLRRTRQLSGLRELPKFCIVLVMAEMHRQLREVGTELAGNGTIGDAGDVFFLDFDELRVGLRGADLKGIVARRRRLYDVELRRRRIPRLLLSDGTDVEAEMMAAAAALPQQAADDRLTGTPASAGTATGKARVIMDPVGARLEPGEILVAPSTDPGWTPLFMTAGALVMEMGGVVSHGAVVAREYGIPAVVGVADATTRLRDGQNVTVDGAAGTVTW</sequence>
<dbReference type="InterPro" id="IPR008279">
    <property type="entry name" value="PEP-util_enz_mobile_dom"/>
</dbReference>